<dbReference type="Proteomes" id="UP000242146">
    <property type="component" value="Unassembled WGS sequence"/>
</dbReference>
<keyword evidence="5" id="KW-0805">Transcription regulation</keyword>
<dbReference type="Gene3D" id="2.30.30.140">
    <property type="match status" value="1"/>
</dbReference>
<dbReference type="Gene3D" id="1.10.274.30">
    <property type="entry name" value="MRG domain"/>
    <property type="match status" value="1"/>
</dbReference>
<dbReference type="PROSITE" id="PS51640">
    <property type="entry name" value="MRG"/>
    <property type="match status" value="1"/>
</dbReference>
<evidence type="ECO:0000256" key="4">
    <source>
        <dbReference type="ARBA" id="ARBA00022853"/>
    </source>
</evidence>
<dbReference type="STRING" id="101127.A0A1X2GJF9"/>
<dbReference type="AlphaFoldDB" id="A0A1X2GJF9"/>
<dbReference type="InterPro" id="IPR016197">
    <property type="entry name" value="Chromo-like_dom_sf"/>
</dbReference>
<keyword evidence="6" id="KW-0804">Transcription</keyword>
<organism evidence="10 11">
    <name type="scientific">Hesseltinella vesiculosa</name>
    <dbReference type="NCBI Taxonomy" id="101127"/>
    <lineage>
        <taxon>Eukaryota</taxon>
        <taxon>Fungi</taxon>
        <taxon>Fungi incertae sedis</taxon>
        <taxon>Mucoromycota</taxon>
        <taxon>Mucoromycotina</taxon>
        <taxon>Mucoromycetes</taxon>
        <taxon>Mucorales</taxon>
        <taxon>Cunninghamellaceae</taxon>
        <taxon>Hesseltinella</taxon>
    </lineage>
</organism>
<dbReference type="Pfam" id="PF05712">
    <property type="entry name" value="MRG"/>
    <property type="match status" value="1"/>
</dbReference>
<dbReference type="EMBL" id="MCGT01000012">
    <property type="protein sequence ID" value="ORX55102.1"/>
    <property type="molecule type" value="Genomic_DNA"/>
</dbReference>
<evidence type="ECO:0000256" key="6">
    <source>
        <dbReference type="ARBA" id="ARBA00023163"/>
    </source>
</evidence>
<dbReference type="GO" id="GO:0035267">
    <property type="term" value="C:NuA4 histone acetyltransferase complex"/>
    <property type="evidence" value="ECO:0007669"/>
    <property type="project" value="TreeGrafter"/>
</dbReference>
<keyword evidence="7" id="KW-0539">Nucleus</keyword>
<dbReference type="SUPFAM" id="SSF54160">
    <property type="entry name" value="Chromo domain-like"/>
    <property type="match status" value="1"/>
</dbReference>
<dbReference type="PIRSF" id="PIRSF038133">
    <property type="entry name" value="HAT_Nua4_EAF3/MRG15"/>
    <property type="match status" value="1"/>
</dbReference>
<evidence type="ECO:0000259" key="8">
    <source>
        <dbReference type="Pfam" id="PF05712"/>
    </source>
</evidence>
<comment type="subcellular location">
    <subcellularLocation>
        <location evidence="1">Nucleus</location>
    </subcellularLocation>
</comment>
<comment type="similarity">
    <text evidence="2">Belongs to the MRG family.</text>
</comment>
<keyword evidence="11" id="KW-1185">Reference proteome</keyword>
<evidence type="ECO:0000256" key="2">
    <source>
        <dbReference type="ARBA" id="ARBA00009093"/>
    </source>
</evidence>
<evidence type="ECO:0000259" key="9">
    <source>
        <dbReference type="Pfam" id="PF22732"/>
    </source>
</evidence>
<evidence type="ECO:0000313" key="10">
    <source>
        <dbReference type="EMBL" id="ORX55102.1"/>
    </source>
</evidence>
<dbReference type="GO" id="GO:0006355">
    <property type="term" value="P:regulation of DNA-templated transcription"/>
    <property type="evidence" value="ECO:0007669"/>
    <property type="project" value="InterPro"/>
</dbReference>
<sequence length="276" mass="32288">MTQDPGFKYNVNDHVMCFQGPLIYNAKILQRTKVKEDEVLTVLYLVHYQGWSKRYDEWVDDSRLQPVHEESLALQKRLEACYATKSPPKKTTPEQSEETNYLNSPEIRLDIPEPLKCQLVDDWENISKTQQLVPLPRSPTINQMLALYRRSKMQKNTISGGSDSAMDEVLNGLKMYFNKALGTMLLYRFERQQYADIRKTYANKDMTDVYGCEHLLRLYVQLPKLIAFTDMTKGTVDQLKQYLEDVLKYMLKMQKQFFITEYQNASPNYVTMAGEV</sequence>
<reference evidence="10 11" key="1">
    <citation type="submission" date="2016-07" db="EMBL/GenBank/DDBJ databases">
        <title>Pervasive Adenine N6-methylation of Active Genes in Fungi.</title>
        <authorList>
            <consortium name="DOE Joint Genome Institute"/>
            <person name="Mondo S.J."/>
            <person name="Dannebaum R.O."/>
            <person name="Kuo R.C."/>
            <person name="Labutti K."/>
            <person name="Haridas S."/>
            <person name="Kuo A."/>
            <person name="Salamov A."/>
            <person name="Ahrendt S.R."/>
            <person name="Lipzen A."/>
            <person name="Sullivan W."/>
            <person name="Andreopoulos W.B."/>
            <person name="Clum A."/>
            <person name="Lindquist E."/>
            <person name="Daum C."/>
            <person name="Ramamoorthy G.K."/>
            <person name="Gryganskyi A."/>
            <person name="Culley D."/>
            <person name="Magnuson J.K."/>
            <person name="James T.Y."/>
            <person name="O'Malley M.A."/>
            <person name="Stajich J.E."/>
            <person name="Spatafora J.W."/>
            <person name="Visel A."/>
            <person name="Grigoriev I.V."/>
        </authorList>
    </citation>
    <scope>NUCLEOTIDE SEQUENCE [LARGE SCALE GENOMIC DNA]</scope>
    <source>
        <strain evidence="10 11">NRRL 3301</strain>
    </source>
</reference>
<evidence type="ECO:0000256" key="3">
    <source>
        <dbReference type="ARBA" id="ARBA00018505"/>
    </source>
</evidence>
<comment type="caution">
    <text evidence="10">The sequence shown here is derived from an EMBL/GenBank/DDBJ whole genome shotgun (WGS) entry which is preliminary data.</text>
</comment>
<gene>
    <name evidence="10" type="ORF">DM01DRAFT_1335396</name>
</gene>
<dbReference type="PANTHER" id="PTHR10880:SF15">
    <property type="entry name" value="MSL COMPLEX SUBUNIT 3"/>
    <property type="match status" value="1"/>
</dbReference>
<dbReference type="OrthoDB" id="124855at2759"/>
<dbReference type="GO" id="GO:0006325">
    <property type="term" value="P:chromatin organization"/>
    <property type="evidence" value="ECO:0007669"/>
    <property type="project" value="UniProtKB-KW"/>
</dbReference>
<name>A0A1X2GJF9_9FUNG</name>
<evidence type="ECO:0000313" key="11">
    <source>
        <dbReference type="Proteomes" id="UP000242146"/>
    </source>
</evidence>
<feature type="domain" description="MSL3 chromodomain-like" evidence="9">
    <location>
        <begin position="9"/>
        <end position="79"/>
    </location>
</feature>
<dbReference type="PANTHER" id="PTHR10880">
    <property type="entry name" value="MORTALITY FACTOR 4-LIKE PROTEIN"/>
    <property type="match status" value="1"/>
</dbReference>
<dbReference type="GO" id="GO:0032221">
    <property type="term" value="C:Rpd3S complex"/>
    <property type="evidence" value="ECO:0007669"/>
    <property type="project" value="TreeGrafter"/>
</dbReference>
<keyword evidence="4" id="KW-0156">Chromatin regulator</keyword>
<dbReference type="InterPro" id="IPR026541">
    <property type="entry name" value="MRG_dom"/>
</dbReference>
<evidence type="ECO:0000256" key="1">
    <source>
        <dbReference type="ARBA" id="ARBA00004123"/>
    </source>
</evidence>
<dbReference type="InterPro" id="IPR053820">
    <property type="entry name" value="MSL3_chromo-like"/>
</dbReference>
<evidence type="ECO:0000256" key="7">
    <source>
        <dbReference type="ARBA" id="ARBA00023242"/>
    </source>
</evidence>
<feature type="domain" description="MRG" evidence="8">
    <location>
        <begin position="93"/>
        <end position="263"/>
    </location>
</feature>
<dbReference type="Pfam" id="PF22732">
    <property type="entry name" value="MSL3_chromo-like"/>
    <property type="match status" value="1"/>
</dbReference>
<evidence type="ECO:0000256" key="5">
    <source>
        <dbReference type="ARBA" id="ARBA00023015"/>
    </source>
</evidence>
<proteinExistence type="inferred from homology"/>
<dbReference type="InterPro" id="IPR038217">
    <property type="entry name" value="MRG_C_sf"/>
</dbReference>
<dbReference type="InterPro" id="IPR008676">
    <property type="entry name" value="MRG"/>
</dbReference>
<protein>
    <recommendedName>
        <fullName evidence="3">Chromatin modification-related protein EAF3</fullName>
    </recommendedName>
</protein>
<accession>A0A1X2GJF9</accession>